<accession>X0UYX6</accession>
<dbReference type="InterPro" id="IPR000594">
    <property type="entry name" value="ThiF_NAD_FAD-bd"/>
</dbReference>
<protein>
    <recommendedName>
        <fullName evidence="1">THIF-type NAD/FAD binding fold domain-containing protein</fullName>
    </recommendedName>
</protein>
<dbReference type="Pfam" id="PF00899">
    <property type="entry name" value="ThiF"/>
    <property type="match status" value="1"/>
</dbReference>
<dbReference type="GO" id="GO:0061504">
    <property type="term" value="P:cyclic threonylcarbamoyladenosine biosynthetic process"/>
    <property type="evidence" value="ECO:0007669"/>
    <property type="project" value="TreeGrafter"/>
</dbReference>
<evidence type="ECO:0000259" key="1">
    <source>
        <dbReference type="Pfam" id="PF00899"/>
    </source>
</evidence>
<dbReference type="GO" id="GO:0008641">
    <property type="term" value="F:ubiquitin-like modifier activating enzyme activity"/>
    <property type="evidence" value="ECO:0007669"/>
    <property type="project" value="InterPro"/>
</dbReference>
<sequence>TQLPTTIAELNNFTAVSGLDLLNGLRERLIRWQKEKSNKEIMEKRLVIIIIFPVTRRKDSTVENVERWSFFCDKNLKEIGVALGLWQIKDGYIGLLIPTDNSCNGDSVKICPLRLMRSFSRNLANKLSGITEKTNKTKIAIIGLGALGSHLFLNLSRSGLGEWVLIDDDVLLPHNLARHALNGYALGKPKVDSLRLIAESIIDGENIVRSIRANVITPESSKEEILQVFEKSEIIIDAAASIGVSRHLSLDVDSSARRISVFLTPSGLASILI</sequence>
<dbReference type="InterPro" id="IPR045886">
    <property type="entry name" value="ThiF/MoeB/HesA"/>
</dbReference>
<name>X0UYX6_9ZZZZ</name>
<dbReference type="SUPFAM" id="SSF69572">
    <property type="entry name" value="Activating enzymes of the ubiquitin-like proteins"/>
    <property type="match status" value="1"/>
</dbReference>
<evidence type="ECO:0000313" key="2">
    <source>
        <dbReference type="EMBL" id="GAG05483.1"/>
    </source>
</evidence>
<dbReference type="EMBL" id="BARS01020283">
    <property type="protein sequence ID" value="GAG05483.1"/>
    <property type="molecule type" value="Genomic_DNA"/>
</dbReference>
<organism evidence="2">
    <name type="scientific">marine sediment metagenome</name>
    <dbReference type="NCBI Taxonomy" id="412755"/>
    <lineage>
        <taxon>unclassified sequences</taxon>
        <taxon>metagenomes</taxon>
        <taxon>ecological metagenomes</taxon>
    </lineage>
</organism>
<dbReference type="PANTHER" id="PTHR43267:SF1">
    <property type="entry name" value="TRNA THREONYLCARBAMOYLADENOSINE DEHYDRATASE"/>
    <property type="match status" value="1"/>
</dbReference>
<dbReference type="Gene3D" id="3.40.50.720">
    <property type="entry name" value="NAD(P)-binding Rossmann-like Domain"/>
    <property type="match status" value="1"/>
</dbReference>
<dbReference type="InterPro" id="IPR035985">
    <property type="entry name" value="Ubiquitin-activating_enz"/>
</dbReference>
<gene>
    <name evidence="2" type="ORF">S01H1_32730</name>
</gene>
<comment type="caution">
    <text evidence="2">The sequence shown here is derived from an EMBL/GenBank/DDBJ whole genome shotgun (WGS) entry which is preliminary data.</text>
</comment>
<feature type="domain" description="THIF-type NAD/FAD binding fold" evidence="1">
    <location>
        <begin position="130"/>
        <end position="245"/>
    </location>
</feature>
<dbReference type="PANTHER" id="PTHR43267">
    <property type="entry name" value="TRNA THREONYLCARBAMOYLADENOSINE DEHYDRATASE"/>
    <property type="match status" value="1"/>
</dbReference>
<proteinExistence type="predicted"/>
<reference evidence="2" key="1">
    <citation type="journal article" date="2014" name="Front. Microbiol.">
        <title>High frequency of phylogenetically diverse reductive dehalogenase-homologous genes in deep subseafloor sedimentary metagenomes.</title>
        <authorList>
            <person name="Kawai M."/>
            <person name="Futagami T."/>
            <person name="Toyoda A."/>
            <person name="Takaki Y."/>
            <person name="Nishi S."/>
            <person name="Hori S."/>
            <person name="Arai W."/>
            <person name="Tsubouchi T."/>
            <person name="Morono Y."/>
            <person name="Uchiyama I."/>
            <person name="Ito T."/>
            <person name="Fujiyama A."/>
            <person name="Inagaki F."/>
            <person name="Takami H."/>
        </authorList>
    </citation>
    <scope>NUCLEOTIDE SEQUENCE</scope>
    <source>
        <strain evidence="2">Expedition CK06-06</strain>
    </source>
</reference>
<dbReference type="GO" id="GO:0061503">
    <property type="term" value="F:tRNA threonylcarbamoyladenosine dehydratase"/>
    <property type="evidence" value="ECO:0007669"/>
    <property type="project" value="TreeGrafter"/>
</dbReference>
<feature type="non-terminal residue" evidence="2">
    <location>
        <position position="1"/>
    </location>
</feature>
<feature type="non-terminal residue" evidence="2">
    <location>
        <position position="273"/>
    </location>
</feature>
<dbReference type="AlphaFoldDB" id="X0UYX6"/>